<dbReference type="GO" id="GO:0009253">
    <property type="term" value="P:peptidoglycan catabolic process"/>
    <property type="evidence" value="ECO:0007669"/>
    <property type="project" value="InterPro"/>
</dbReference>
<reference evidence="7" key="1">
    <citation type="journal article" date="2023" name="Insect Mol. Biol.">
        <title>Genome sequencing provides insights into the evolution of gene families encoding plant cell wall-degrading enzymes in longhorned beetles.</title>
        <authorList>
            <person name="Shin N.R."/>
            <person name="Okamura Y."/>
            <person name="Kirsch R."/>
            <person name="Pauchet Y."/>
        </authorList>
    </citation>
    <scope>NUCLEOTIDE SEQUENCE</scope>
    <source>
        <strain evidence="7">AMC_N1</strain>
    </source>
</reference>
<dbReference type="InterPro" id="IPR015510">
    <property type="entry name" value="PGRP"/>
</dbReference>
<comment type="caution">
    <text evidence="7">The sequence shown here is derived from an EMBL/GenBank/DDBJ whole genome shotgun (WGS) entry which is preliminary data.</text>
</comment>
<feature type="domain" description="Peptidoglycan recognition protein family" evidence="6">
    <location>
        <begin position="73"/>
        <end position="210"/>
    </location>
</feature>
<proteinExistence type="inferred from homology"/>
<evidence type="ECO:0000256" key="2">
    <source>
        <dbReference type="ARBA" id="ARBA00022588"/>
    </source>
</evidence>
<dbReference type="InterPro" id="IPR006619">
    <property type="entry name" value="PGRP_domain_met/bac"/>
</dbReference>
<dbReference type="CDD" id="cd06583">
    <property type="entry name" value="PGRP"/>
    <property type="match status" value="1"/>
</dbReference>
<evidence type="ECO:0000256" key="4">
    <source>
        <dbReference type="SAM" id="Phobius"/>
    </source>
</evidence>
<dbReference type="Proteomes" id="UP001162162">
    <property type="component" value="Unassembled WGS sequence"/>
</dbReference>
<keyword evidence="3" id="KW-0391">Immunity</keyword>
<keyword evidence="2" id="KW-0399">Innate immunity</keyword>
<evidence type="ECO:0008006" key="9">
    <source>
        <dbReference type="Google" id="ProtNLM"/>
    </source>
</evidence>
<evidence type="ECO:0000259" key="6">
    <source>
        <dbReference type="SMART" id="SM00701"/>
    </source>
</evidence>
<keyword evidence="4" id="KW-0472">Membrane</keyword>
<dbReference type="GO" id="GO:0008745">
    <property type="term" value="F:N-acetylmuramoyl-L-alanine amidase activity"/>
    <property type="evidence" value="ECO:0007669"/>
    <property type="project" value="InterPro"/>
</dbReference>
<dbReference type="SUPFAM" id="SSF55846">
    <property type="entry name" value="N-acetylmuramoyl-L-alanine amidase-like"/>
    <property type="match status" value="1"/>
</dbReference>
<sequence>MNIKSFFEIISQSWWKLKFDKTHQSAYKNVNCLKIMALVLLILLIVCAIVATVILVNKTKAIESCEGVCLGNHRVYSKDDWGGKPPVSSVPLSAPIELVIISHSATTPCDSFETCSAMVRSFQEWHFEINLTDIGYNFIIGGDAGIYVGRGWDVRNFHRQGSLGINFIGDFNFDQLNSSMIDAAKLLVKEGLKLGKLSEQYLLVGHNQTTTRLPLSPGEIAYREIKTLPFKWAMTVPI</sequence>
<accession>A0AAV8X6W2</accession>
<evidence type="ECO:0000256" key="3">
    <source>
        <dbReference type="ARBA" id="ARBA00022859"/>
    </source>
</evidence>
<evidence type="ECO:0000313" key="8">
    <source>
        <dbReference type="Proteomes" id="UP001162162"/>
    </source>
</evidence>
<name>A0AAV8X6W2_9CUCU</name>
<dbReference type="InterPro" id="IPR002502">
    <property type="entry name" value="Amidase_domain"/>
</dbReference>
<dbReference type="SMART" id="SM00644">
    <property type="entry name" value="Ami_2"/>
    <property type="match status" value="1"/>
</dbReference>
<dbReference type="GO" id="GO:0008270">
    <property type="term" value="F:zinc ion binding"/>
    <property type="evidence" value="ECO:0007669"/>
    <property type="project" value="InterPro"/>
</dbReference>
<feature type="transmembrane region" description="Helical" evidence="4">
    <location>
        <begin position="35"/>
        <end position="56"/>
    </location>
</feature>
<comment type="similarity">
    <text evidence="1">Belongs to the N-acetylmuramoyl-L-alanine amidase 2 family.</text>
</comment>
<dbReference type="SMART" id="SM00701">
    <property type="entry name" value="PGRP"/>
    <property type="match status" value="1"/>
</dbReference>
<keyword evidence="8" id="KW-1185">Reference proteome</keyword>
<dbReference type="Gene3D" id="3.40.80.10">
    <property type="entry name" value="Peptidoglycan recognition protein-like"/>
    <property type="match status" value="1"/>
</dbReference>
<feature type="domain" description="N-acetylmuramoyl-L-alanine amidase" evidence="5">
    <location>
        <begin position="84"/>
        <end position="218"/>
    </location>
</feature>
<evidence type="ECO:0000259" key="5">
    <source>
        <dbReference type="SMART" id="SM00644"/>
    </source>
</evidence>
<keyword evidence="4" id="KW-1133">Transmembrane helix</keyword>
<organism evidence="7 8">
    <name type="scientific">Aromia moschata</name>
    <dbReference type="NCBI Taxonomy" id="1265417"/>
    <lineage>
        <taxon>Eukaryota</taxon>
        <taxon>Metazoa</taxon>
        <taxon>Ecdysozoa</taxon>
        <taxon>Arthropoda</taxon>
        <taxon>Hexapoda</taxon>
        <taxon>Insecta</taxon>
        <taxon>Pterygota</taxon>
        <taxon>Neoptera</taxon>
        <taxon>Endopterygota</taxon>
        <taxon>Coleoptera</taxon>
        <taxon>Polyphaga</taxon>
        <taxon>Cucujiformia</taxon>
        <taxon>Chrysomeloidea</taxon>
        <taxon>Cerambycidae</taxon>
        <taxon>Cerambycinae</taxon>
        <taxon>Callichromatini</taxon>
        <taxon>Aromia</taxon>
    </lineage>
</organism>
<protein>
    <recommendedName>
        <fullName evidence="9">Peptidoglycan-recognition protein</fullName>
    </recommendedName>
</protein>
<dbReference type="InterPro" id="IPR036505">
    <property type="entry name" value="Amidase/PGRP_sf"/>
</dbReference>
<dbReference type="PANTHER" id="PTHR11022">
    <property type="entry name" value="PEPTIDOGLYCAN RECOGNITION PROTEIN"/>
    <property type="match status" value="1"/>
</dbReference>
<dbReference type="EMBL" id="JAPWTK010001028">
    <property type="protein sequence ID" value="KAJ8934532.1"/>
    <property type="molecule type" value="Genomic_DNA"/>
</dbReference>
<dbReference type="GO" id="GO:0045087">
    <property type="term" value="P:innate immune response"/>
    <property type="evidence" value="ECO:0007669"/>
    <property type="project" value="UniProtKB-KW"/>
</dbReference>
<dbReference type="PANTHER" id="PTHR11022:SF74">
    <property type="entry name" value="PEPTIDOGLYCAN-RECOGNITION PROTEIN SA"/>
    <property type="match status" value="1"/>
</dbReference>
<dbReference type="AlphaFoldDB" id="A0AAV8X6W2"/>
<dbReference type="Pfam" id="PF01510">
    <property type="entry name" value="Amidase_2"/>
    <property type="match status" value="1"/>
</dbReference>
<gene>
    <name evidence="7" type="ORF">NQ318_009689</name>
</gene>
<evidence type="ECO:0000256" key="1">
    <source>
        <dbReference type="ARBA" id="ARBA00007553"/>
    </source>
</evidence>
<keyword evidence="4" id="KW-0812">Transmembrane</keyword>
<evidence type="ECO:0000313" key="7">
    <source>
        <dbReference type="EMBL" id="KAJ8934532.1"/>
    </source>
</evidence>